<gene>
    <name evidence="1" type="ORF">OA50_03154</name>
</gene>
<dbReference type="GeneID" id="66499918"/>
<evidence type="ECO:0000313" key="1">
    <source>
        <dbReference type="EMBL" id="KHQ52139.1"/>
    </source>
</evidence>
<proteinExistence type="predicted"/>
<protein>
    <submittedName>
        <fullName evidence="1">Uncharacterized protein</fullName>
    </submittedName>
</protein>
<keyword evidence="2" id="KW-1185">Reference proteome</keyword>
<dbReference type="RefSeq" id="WP_043143302.1">
    <property type="nucleotide sequence ID" value="NZ_BMGQ01000002.1"/>
</dbReference>
<reference evidence="1 2" key="1">
    <citation type="submission" date="2014-10" db="EMBL/GenBank/DDBJ databases">
        <title>Genome sequence of Ponticoccus sp. strain UMTAT08 isolated from clonal culture of toxic dinoflagellate Alexandrium tamiyavanichii.</title>
        <authorList>
            <person name="Gan H.Y."/>
            <person name="Muhd D.-D."/>
            <person name="Mohd Noor M.E."/>
            <person name="Yeong Y.S."/>
            <person name="Usup G."/>
        </authorList>
    </citation>
    <scope>NUCLEOTIDE SEQUENCE [LARGE SCALE GENOMIC DNA]</scope>
    <source>
        <strain evidence="1 2">UMTAT08</strain>
    </source>
</reference>
<name>A0A0B3SNY5_9RHOB</name>
<dbReference type="AlphaFoldDB" id="A0A0B3SNY5"/>
<accession>A0A225QUT2</accession>
<dbReference type="STRING" id="561184.SAMN05216376_10295"/>
<dbReference type="EMBL" id="JSUQ01000012">
    <property type="protein sequence ID" value="KHQ52139.1"/>
    <property type="molecule type" value="Genomic_DNA"/>
</dbReference>
<sequence>MNRIAAVAVAATIAASGAVSAQQAPEAQDPFVSTQAMSDDDISPLIVLFGLGAIVMGVAAASGTN</sequence>
<accession>A0A0B3SNY5</accession>
<evidence type="ECO:0000313" key="2">
    <source>
        <dbReference type="Proteomes" id="UP000030960"/>
    </source>
</evidence>
<accession>A0A225Q303</accession>
<dbReference type="Proteomes" id="UP000030960">
    <property type="component" value="Unassembled WGS sequence"/>
</dbReference>
<organism evidence="1 2">
    <name type="scientific">Mameliella alba</name>
    <dbReference type="NCBI Taxonomy" id="561184"/>
    <lineage>
        <taxon>Bacteria</taxon>
        <taxon>Pseudomonadati</taxon>
        <taxon>Pseudomonadota</taxon>
        <taxon>Alphaproteobacteria</taxon>
        <taxon>Rhodobacterales</taxon>
        <taxon>Roseobacteraceae</taxon>
        <taxon>Mameliella</taxon>
    </lineage>
</organism>
<comment type="caution">
    <text evidence="1">The sequence shown here is derived from an EMBL/GenBank/DDBJ whole genome shotgun (WGS) entry which is preliminary data.</text>
</comment>